<dbReference type="Pfam" id="PF07724">
    <property type="entry name" value="AAA_2"/>
    <property type="match status" value="1"/>
</dbReference>
<keyword evidence="4 7" id="KW-0067">ATP-binding</keyword>
<evidence type="ECO:0000256" key="8">
    <source>
        <dbReference type="SAM" id="Coils"/>
    </source>
</evidence>
<dbReference type="FunFam" id="3.40.50.300:FF:000025">
    <property type="entry name" value="ATP-dependent Clp protease subunit"/>
    <property type="match status" value="1"/>
</dbReference>
<dbReference type="Pfam" id="PF10431">
    <property type="entry name" value="ClpB_D2-small"/>
    <property type="match status" value="1"/>
</dbReference>
<keyword evidence="8" id="KW-0175">Coiled coil</keyword>
<dbReference type="InterPro" id="IPR041546">
    <property type="entry name" value="ClpA/ClpB_AAA_lid"/>
</dbReference>
<feature type="coiled-coil region" evidence="8">
    <location>
        <begin position="431"/>
        <end position="545"/>
    </location>
</feature>
<dbReference type="EMBL" id="JABXXO010000001">
    <property type="protein sequence ID" value="KAF7784312.1"/>
    <property type="molecule type" value="Genomic_DNA"/>
</dbReference>
<dbReference type="InterPro" id="IPR003959">
    <property type="entry name" value="ATPase_AAA_core"/>
</dbReference>
<dbReference type="GO" id="GO:0042026">
    <property type="term" value="P:protein refolding"/>
    <property type="evidence" value="ECO:0007669"/>
    <property type="project" value="TreeGrafter"/>
</dbReference>
<dbReference type="Gene3D" id="1.10.1780.10">
    <property type="entry name" value="Clp, N-terminal domain"/>
    <property type="match status" value="1"/>
</dbReference>
<evidence type="ECO:0000256" key="4">
    <source>
        <dbReference type="ARBA" id="ARBA00022840"/>
    </source>
</evidence>
<feature type="domain" description="Clp R" evidence="9">
    <location>
        <begin position="1"/>
        <end position="161"/>
    </location>
</feature>
<dbReference type="InterPro" id="IPR027417">
    <property type="entry name" value="P-loop_NTPase"/>
</dbReference>
<evidence type="ECO:0000313" key="10">
    <source>
        <dbReference type="EMBL" id="KAF7784312.1"/>
    </source>
</evidence>
<dbReference type="InterPro" id="IPR028299">
    <property type="entry name" value="ClpA/B_CS2"/>
</dbReference>
<dbReference type="FunFam" id="3.40.50.300:FF:000120">
    <property type="entry name" value="ATP-dependent chaperone ClpB"/>
    <property type="match status" value="1"/>
</dbReference>
<dbReference type="Pfam" id="PF02861">
    <property type="entry name" value="Clp_N"/>
    <property type="match status" value="1"/>
</dbReference>
<organism evidence="10 11">
    <name type="scientific">Agaricus bisporus var. burnettii</name>
    <dbReference type="NCBI Taxonomy" id="192524"/>
    <lineage>
        <taxon>Eukaryota</taxon>
        <taxon>Fungi</taxon>
        <taxon>Dikarya</taxon>
        <taxon>Basidiomycota</taxon>
        <taxon>Agaricomycotina</taxon>
        <taxon>Agaricomycetes</taxon>
        <taxon>Agaricomycetidae</taxon>
        <taxon>Agaricales</taxon>
        <taxon>Agaricineae</taxon>
        <taxon>Agaricaceae</taxon>
        <taxon>Agaricus</taxon>
    </lineage>
</organism>
<keyword evidence="2 6" id="KW-0677">Repeat</keyword>
<dbReference type="PRINTS" id="PR00300">
    <property type="entry name" value="CLPPROTEASEA"/>
</dbReference>
<evidence type="ECO:0000256" key="6">
    <source>
        <dbReference type="PROSITE-ProRule" id="PRU01251"/>
    </source>
</evidence>
<dbReference type="Gene3D" id="3.40.50.300">
    <property type="entry name" value="P-loop containing nucleotide triphosphate hydrolases"/>
    <property type="match status" value="3"/>
</dbReference>
<dbReference type="InterPro" id="IPR036628">
    <property type="entry name" value="Clp_N_dom_sf"/>
</dbReference>
<gene>
    <name evidence="10" type="ORF">Agabi119p4_477</name>
</gene>
<comment type="caution">
    <text evidence="10">The sequence shown here is derived from an EMBL/GenBank/DDBJ whole genome shotgun (WGS) entry which is preliminary data.</text>
</comment>
<evidence type="ECO:0000256" key="5">
    <source>
        <dbReference type="ARBA" id="ARBA00023186"/>
    </source>
</evidence>
<dbReference type="PANTHER" id="PTHR11638:SF18">
    <property type="entry name" value="HEAT SHOCK PROTEIN 104"/>
    <property type="match status" value="1"/>
</dbReference>
<dbReference type="InterPro" id="IPR019489">
    <property type="entry name" value="Clp_ATPase_C"/>
</dbReference>
<dbReference type="CDD" id="cd00009">
    <property type="entry name" value="AAA"/>
    <property type="match status" value="1"/>
</dbReference>
<dbReference type="PROSITE" id="PS00870">
    <property type="entry name" value="CLPAB_1"/>
    <property type="match status" value="1"/>
</dbReference>
<dbReference type="SUPFAM" id="SSF52540">
    <property type="entry name" value="P-loop containing nucleoside triphosphate hydrolases"/>
    <property type="match status" value="2"/>
</dbReference>
<evidence type="ECO:0000256" key="7">
    <source>
        <dbReference type="RuleBase" id="RU004432"/>
    </source>
</evidence>
<dbReference type="InterPro" id="IPR003593">
    <property type="entry name" value="AAA+_ATPase"/>
</dbReference>
<dbReference type="GO" id="GO:0051082">
    <property type="term" value="F:unfolded protein binding"/>
    <property type="evidence" value="ECO:0007669"/>
    <property type="project" value="TreeGrafter"/>
</dbReference>
<dbReference type="GO" id="GO:0051087">
    <property type="term" value="F:protein-folding chaperone binding"/>
    <property type="evidence" value="ECO:0007669"/>
    <property type="project" value="TreeGrafter"/>
</dbReference>
<dbReference type="GO" id="GO:0070370">
    <property type="term" value="P:cellular heat acclimation"/>
    <property type="evidence" value="ECO:0007669"/>
    <property type="project" value="TreeGrafter"/>
</dbReference>
<dbReference type="InterPro" id="IPR018368">
    <property type="entry name" value="ClpA/B_CS1"/>
</dbReference>
<evidence type="ECO:0000259" key="9">
    <source>
        <dbReference type="PROSITE" id="PS51903"/>
    </source>
</evidence>
<evidence type="ECO:0000256" key="3">
    <source>
        <dbReference type="ARBA" id="ARBA00022741"/>
    </source>
</evidence>
<protein>
    <recommendedName>
        <fullName evidence="9">Clp R domain-containing protein</fullName>
    </recommendedName>
</protein>
<dbReference type="SMART" id="SM01086">
    <property type="entry name" value="ClpB_D2-small"/>
    <property type="match status" value="1"/>
</dbReference>
<comment type="similarity">
    <text evidence="1 7">Belongs to the ClpA/ClpB family.</text>
</comment>
<dbReference type="FunFam" id="3.40.50.300:FF:000010">
    <property type="entry name" value="Chaperone clpB 1, putative"/>
    <property type="match status" value="1"/>
</dbReference>
<dbReference type="PANTHER" id="PTHR11638">
    <property type="entry name" value="ATP-DEPENDENT CLP PROTEASE"/>
    <property type="match status" value="1"/>
</dbReference>
<sequence>MTSNFDFTEKAQQAISEATQFAIDYSNIQVQPVHLAFALINGSVDADDSMSPSSAGGGAPLFASVITRAGGDFNNVKRDLRKLIVRLPVQTPAPLEASLSGLMVKVLREAQRIQKTMHDSYIAQDHLLLALLKDDSIEKILKENSLTEAALKTAIEQIRGNRRVESKTAEQGFDALQKYAIDLTALATEGKIDPVIGRDNEIRRAIRILCRRTKNNPVLIGEPGVGKTAIAEGLAQRIVKRDVPASLIARLYSLDMGALMAGAKYKGEYEERIKSVLNEVEKAATDGGPGVILFIDELHLIMAGRGAEGGGMDAGNLFKPLLARGKLRCIGATTLSEYRKYIETDPALERRFAQVLVNEPSVVETISILRGIREKYEVHHGVRIQDPALIQAATLAHRYLTQRRLPDSAIDLIDEACASVRVTRETEPEAIDKLQRRKLELEIEIHALEREKDTASKDRLKTARKAIADVEEQLQPLKAAYENEKRRGDEINDVRRRLDELNAKMENAQRRHDLQTASDLRYGAIPDLQSRLERLEQKKAEEDAANGSGSDIVTPESIADIVSRWTNIPVTRLVTTEKEKLLRLEKVLAEHVVGQRDAVKSVANAIRLSRSGLSNPNRPVASFLMAGPSGTGKTLLAKTLATILFDSADAMIRIDASEYSEKHSISRLIGSPPGYVGYDQGGQLTEYIRRKPYSIILIDEIEKASREFVTLFLQVLDDGRLTDGQGRVVDMRNTIIIMTSNLGAIFLNELSESAPIRPETRDNVMNAIRSHFPPEFINRIDDIIIFRALSRRDMLKIVDIRLGEVEDRLVDRKIKLDLDNESKNYLLAVGHSAAYGARPLNRAIQSELLNPLSVMILSGRVQDGEMVHVRFDGPHNKLQIISNHEPVIPDERMDVDDDIDDIEIEEMD</sequence>
<proteinExistence type="inferred from homology"/>
<keyword evidence="5 7" id="KW-0143">Chaperone</keyword>
<dbReference type="InterPro" id="IPR004176">
    <property type="entry name" value="Clp_R_N"/>
</dbReference>
<dbReference type="PROSITE" id="PS51903">
    <property type="entry name" value="CLP_R"/>
    <property type="match status" value="1"/>
</dbReference>
<dbReference type="CDD" id="cd19499">
    <property type="entry name" value="RecA-like_ClpB_Hsp104-like"/>
    <property type="match status" value="1"/>
</dbReference>
<dbReference type="InterPro" id="IPR050130">
    <property type="entry name" value="ClpA_ClpB"/>
</dbReference>
<reference evidence="10 11" key="1">
    <citation type="journal article" name="Sci. Rep.">
        <title>Telomere-to-telomere assembled and centromere annotated genomes of the two main subspecies of the button mushroom Agaricus bisporus reveal especially polymorphic chromosome ends.</title>
        <authorList>
            <person name="Sonnenberg A.S.M."/>
            <person name="Sedaghat-Telgerd N."/>
            <person name="Lavrijssen B."/>
            <person name="Ohm R.A."/>
            <person name="Hendrickx P.M."/>
            <person name="Scholtmeijer K."/>
            <person name="Baars J.J.P."/>
            <person name="van Peer A."/>
        </authorList>
    </citation>
    <scope>NUCLEOTIDE SEQUENCE [LARGE SCALE GENOMIC DNA]</scope>
    <source>
        <strain evidence="10 11">H119_p4</strain>
    </source>
</reference>
<dbReference type="InterPro" id="IPR001270">
    <property type="entry name" value="ClpA/B"/>
</dbReference>
<dbReference type="Pfam" id="PF17871">
    <property type="entry name" value="AAA_lid_9"/>
    <property type="match status" value="1"/>
</dbReference>
<dbReference type="GO" id="GO:0043335">
    <property type="term" value="P:protein unfolding"/>
    <property type="evidence" value="ECO:0007669"/>
    <property type="project" value="TreeGrafter"/>
</dbReference>
<accession>A0A8H7FAN0</accession>
<dbReference type="Gene3D" id="1.10.8.60">
    <property type="match status" value="1"/>
</dbReference>
<dbReference type="Proteomes" id="UP000629468">
    <property type="component" value="Unassembled WGS sequence"/>
</dbReference>
<name>A0A8H7FAN0_AGABI</name>
<dbReference type="GO" id="GO:0005524">
    <property type="term" value="F:ATP binding"/>
    <property type="evidence" value="ECO:0007669"/>
    <property type="project" value="UniProtKB-KW"/>
</dbReference>
<evidence type="ECO:0000256" key="1">
    <source>
        <dbReference type="ARBA" id="ARBA00008675"/>
    </source>
</evidence>
<dbReference type="GO" id="GO:0005829">
    <property type="term" value="C:cytosol"/>
    <property type="evidence" value="ECO:0007669"/>
    <property type="project" value="TreeGrafter"/>
</dbReference>
<dbReference type="AlphaFoldDB" id="A0A8H7FAN0"/>
<dbReference type="SMART" id="SM00382">
    <property type="entry name" value="AAA"/>
    <property type="match status" value="2"/>
</dbReference>
<evidence type="ECO:0000256" key="2">
    <source>
        <dbReference type="ARBA" id="ARBA00022737"/>
    </source>
</evidence>
<evidence type="ECO:0000313" key="11">
    <source>
        <dbReference type="Proteomes" id="UP000629468"/>
    </source>
</evidence>
<dbReference type="SUPFAM" id="SSF81923">
    <property type="entry name" value="Double Clp-N motif"/>
    <property type="match status" value="1"/>
</dbReference>
<keyword evidence="3 7" id="KW-0547">Nucleotide-binding</keyword>
<dbReference type="GO" id="GO:0016887">
    <property type="term" value="F:ATP hydrolysis activity"/>
    <property type="evidence" value="ECO:0007669"/>
    <property type="project" value="InterPro"/>
</dbReference>
<dbReference type="PROSITE" id="PS00871">
    <property type="entry name" value="CLPAB_2"/>
    <property type="match status" value="1"/>
</dbReference>
<dbReference type="Pfam" id="PF00004">
    <property type="entry name" value="AAA"/>
    <property type="match status" value="1"/>
</dbReference>